<evidence type="ECO:0000313" key="14">
    <source>
        <dbReference type="RefSeq" id="XP_015514299.2"/>
    </source>
</evidence>
<dbReference type="PANTHER" id="PTHR43344:SF2">
    <property type="entry name" value="PHOSPHOSERINE PHOSPHATASE"/>
    <property type="match status" value="1"/>
</dbReference>
<keyword evidence="10" id="KW-0718">Serine biosynthesis</keyword>
<keyword evidence="8" id="KW-0378">Hydrolase</keyword>
<comment type="cofactor">
    <cofactor evidence="1">
        <name>Mg(2+)</name>
        <dbReference type="ChEBI" id="CHEBI:18420"/>
    </cofactor>
</comment>
<dbReference type="PANTHER" id="PTHR43344">
    <property type="entry name" value="PHOSPHOSERINE PHOSPHATASE"/>
    <property type="match status" value="1"/>
</dbReference>
<keyword evidence="13" id="KW-1185">Reference proteome</keyword>
<keyword evidence="7" id="KW-0479">Metal-binding</keyword>
<name>A0A6J0BHN5_NEOLC</name>
<keyword evidence="9" id="KW-0460">Magnesium</keyword>
<comment type="similarity">
    <text evidence="3">Belongs to the HAD-like hydrolase superfamily. SerB family.</text>
</comment>
<evidence type="ECO:0000256" key="3">
    <source>
        <dbReference type="ARBA" id="ARBA00009184"/>
    </source>
</evidence>
<feature type="active site" description="Nucleophile" evidence="12">
    <location>
        <position position="76"/>
    </location>
</feature>
<evidence type="ECO:0000256" key="8">
    <source>
        <dbReference type="ARBA" id="ARBA00022801"/>
    </source>
</evidence>
<dbReference type="UniPathway" id="UPA00135">
    <property type="reaction ID" value="UER00198"/>
</dbReference>
<dbReference type="InterPro" id="IPR023214">
    <property type="entry name" value="HAD_sf"/>
</dbReference>
<dbReference type="Pfam" id="PF00702">
    <property type="entry name" value="Hydrolase"/>
    <property type="match status" value="1"/>
</dbReference>
<evidence type="ECO:0000256" key="6">
    <source>
        <dbReference type="ARBA" id="ARBA00022605"/>
    </source>
</evidence>
<dbReference type="SUPFAM" id="SSF56784">
    <property type="entry name" value="HAD-like"/>
    <property type="match status" value="1"/>
</dbReference>
<dbReference type="InterPro" id="IPR050582">
    <property type="entry name" value="HAD-like_SerB"/>
</dbReference>
<evidence type="ECO:0000256" key="11">
    <source>
        <dbReference type="ARBA" id="ARBA00031693"/>
    </source>
</evidence>
<protein>
    <recommendedName>
        <fullName evidence="5">Phosphoserine phosphatase</fullName>
        <ecNumber evidence="4">3.1.3.3</ecNumber>
    </recommendedName>
    <alternativeName>
        <fullName evidence="11">O-phosphoserine phosphohydrolase</fullName>
    </alternativeName>
</protein>
<sequence>MTFMTEILIINRAAAVVNCIFRDTEIERERRRKSAGRSQLHICGIITSLHNSYLPRMANLDEIKAILRTADAVAFDVDSTVLQEEGIDELAKFCGKGDDITQLTKRAMQGNMDFRTSLGVRLSILQPSADQVKEFLRTHPIRLSPGIKTLVETLQSQKKQVFLISGGFRSLILPVAAQLNIPPENVFANRLKFYLTGEYAGFDETQPTSRSGGKRDVIKELKEHKGLKTIVHIGDGATDLEACPPADTMIGYGGNVIREDVKTRAPWFITDFNELVEVLQ</sequence>
<dbReference type="Gene3D" id="3.40.50.1000">
    <property type="entry name" value="HAD superfamily/HAD-like"/>
    <property type="match status" value="1"/>
</dbReference>
<evidence type="ECO:0000256" key="9">
    <source>
        <dbReference type="ARBA" id="ARBA00022842"/>
    </source>
</evidence>
<dbReference type="Gene3D" id="1.10.150.210">
    <property type="entry name" value="Phosphoserine phosphatase, domain 2"/>
    <property type="match status" value="1"/>
</dbReference>
<dbReference type="NCBIfam" id="TIGR01488">
    <property type="entry name" value="HAD-SF-IB"/>
    <property type="match status" value="1"/>
</dbReference>
<dbReference type="EC" id="3.1.3.3" evidence="4"/>
<dbReference type="InterPro" id="IPR036412">
    <property type="entry name" value="HAD-like_sf"/>
</dbReference>
<feature type="active site" description="Proton donor" evidence="12">
    <location>
        <position position="78"/>
    </location>
</feature>
<evidence type="ECO:0000256" key="2">
    <source>
        <dbReference type="ARBA" id="ARBA00005135"/>
    </source>
</evidence>
<keyword evidence="6" id="KW-0028">Amino-acid biosynthesis</keyword>
<dbReference type="RefSeq" id="XP_015514299.2">
    <property type="nucleotide sequence ID" value="XM_015658813.2"/>
</dbReference>
<dbReference type="GeneID" id="107220279"/>
<dbReference type="Proteomes" id="UP000829291">
    <property type="component" value="Chromosome 5"/>
</dbReference>
<evidence type="ECO:0000256" key="5">
    <source>
        <dbReference type="ARBA" id="ARBA00015196"/>
    </source>
</evidence>
<evidence type="ECO:0000256" key="12">
    <source>
        <dbReference type="PIRSR" id="PIRSR604469-1"/>
    </source>
</evidence>
<comment type="pathway">
    <text evidence="2">Amino-acid biosynthesis; L-serine biosynthesis; L-serine from 3-phospho-D-glycerate: step 3/3.</text>
</comment>
<dbReference type="InterPro" id="IPR004469">
    <property type="entry name" value="PSP"/>
</dbReference>
<dbReference type="NCBIfam" id="TIGR00338">
    <property type="entry name" value="serB"/>
    <property type="match status" value="1"/>
</dbReference>
<proteinExistence type="inferred from homology"/>
<evidence type="ECO:0000256" key="4">
    <source>
        <dbReference type="ARBA" id="ARBA00012640"/>
    </source>
</evidence>
<gene>
    <name evidence="14" type="primary">LOC107220279</name>
</gene>
<evidence type="ECO:0000256" key="10">
    <source>
        <dbReference type="ARBA" id="ARBA00023299"/>
    </source>
</evidence>
<organism evidence="14">
    <name type="scientific">Neodiprion lecontei</name>
    <name type="common">Redheaded pine sawfly</name>
    <dbReference type="NCBI Taxonomy" id="441921"/>
    <lineage>
        <taxon>Eukaryota</taxon>
        <taxon>Metazoa</taxon>
        <taxon>Ecdysozoa</taxon>
        <taxon>Arthropoda</taxon>
        <taxon>Hexapoda</taxon>
        <taxon>Insecta</taxon>
        <taxon>Pterygota</taxon>
        <taxon>Neoptera</taxon>
        <taxon>Endopterygota</taxon>
        <taxon>Hymenoptera</taxon>
        <taxon>Tenthredinoidea</taxon>
        <taxon>Diprionidae</taxon>
        <taxon>Diprioninae</taxon>
        <taxon>Neodiprion</taxon>
    </lineage>
</organism>
<dbReference type="OrthoDB" id="27226at2759"/>
<evidence type="ECO:0000256" key="7">
    <source>
        <dbReference type="ARBA" id="ARBA00022723"/>
    </source>
</evidence>
<reference evidence="14" key="1">
    <citation type="submission" date="2025-08" db="UniProtKB">
        <authorList>
            <consortium name="RefSeq"/>
        </authorList>
    </citation>
    <scope>IDENTIFICATION</scope>
    <source>
        <tissue evidence="14">Thorax and Abdomen</tissue>
    </source>
</reference>
<accession>A0A6J0BHN5</accession>
<dbReference type="CDD" id="cd04309">
    <property type="entry name" value="HAD_PSP_eu"/>
    <property type="match status" value="1"/>
</dbReference>
<evidence type="ECO:0000313" key="13">
    <source>
        <dbReference type="Proteomes" id="UP000829291"/>
    </source>
</evidence>
<evidence type="ECO:0000256" key="1">
    <source>
        <dbReference type="ARBA" id="ARBA00001946"/>
    </source>
</evidence>